<keyword evidence="2" id="KW-0614">Plasmid</keyword>
<dbReference type="RefSeq" id="WP_338394869.1">
    <property type="nucleotide sequence ID" value="NZ_AP025315.1"/>
</dbReference>
<gene>
    <name evidence="2" type="ORF">FUAX_41910</name>
</gene>
<keyword evidence="1" id="KW-0472">Membrane</keyword>
<reference evidence="2 3" key="1">
    <citation type="submission" date="2021-12" db="EMBL/GenBank/DDBJ databases">
        <title>Genome sequencing of bacteria with rrn-lacking chromosome and rrn-plasmid.</title>
        <authorList>
            <person name="Anda M."/>
            <person name="Iwasaki W."/>
        </authorList>
    </citation>
    <scope>NUCLEOTIDE SEQUENCE [LARGE SCALE GENOMIC DNA]</scope>
    <source>
        <strain evidence="2 3">DSM 100852</strain>
        <plasmid evidence="2 3">pFA1</plasmid>
    </source>
</reference>
<sequence length="65" mass="7314">MIHESKYALWGMAMALIKTWVLPFWETVGTLVWEGLSMGFAGAVGGYLFSLIKKKFLMKNTGVEK</sequence>
<dbReference type="KEGG" id="fax:FUAX_41910"/>
<evidence type="ECO:0000256" key="1">
    <source>
        <dbReference type="SAM" id="Phobius"/>
    </source>
</evidence>
<evidence type="ECO:0000313" key="3">
    <source>
        <dbReference type="Proteomes" id="UP001348817"/>
    </source>
</evidence>
<dbReference type="AlphaFoldDB" id="A0AAU9CHX0"/>
<name>A0AAU9CHX0_9BACT</name>
<geneLocation type="plasmid" evidence="2 3">
    <name>pFA1</name>
</geneLocation>
<feature type="transmembrane region" description="Helical" evidence="1">
    <location>
        <begin position="7"/>
        <end position="25"/>
    </location>
</feature>
<proteinExistence type="predicted"/>
<evidence type="ECO:0000313" key="2">
    <source>
        <dbReference type="EMBL" id="BDD11759.1"/>
    </source>
</evidence>
<keyword evidence="3" id="KW-1185">Reference proteome</keyword>
<evidence type="ECO:0008006" key="4">
    <source>
        <dbReference type="Google" id="ProtNLM"/>
    </source>
</evidence>
<accession>A0AAU9CHX0</accession>
<dbReference type="EMBL" id="AP025315">
    <property type="protein sequence ID" value="BDD11759.1"/>
    <property type="molecule type" value="Genomic_DNA"/>
</dbReference>
<feature type="transmembrane region" description="Helical" evidence="1">
    <location>
        <begin position="31"/>
        <end position="52"/>
    </location>
</feature>
<keyword evidence="1" id="KW-0812">Transmembrane</keyword>
<keyword evidence="1" id="KW-1133">Transmembrane helix</keyword>
<protein>
    <recommendedName>
        <fullName evidence="4">Holin</fullName>
    </recommendedName>
</protein>
<dbReference type="Proteomes" id="UP001348817">
    <property type="component" value="Plasmid pFA1"/>
</dbReference>
<organism evidence="2 3">
    <name type="scientific">Fulvitalea axinellae</name>
    <dbReference type="NCBI Taxonomy" id="1182444"/>
    <lineage>
        <taxon>Bacteria</taxon>
        <taxon>Pseudomonadati</taxon>
        <taxon>Bacteroidota</taxon>
        <taxon>Cytophagia</taxon>
        <taxon>Cytophagales</taxon>
        <taxon>Persicobacteraceae</taxon>
        <taxon>Fulvitalea</taxon>
    </lineage>
</organism>